<feature type="domain" description="Nucleotidyl transferase" evidence="11">
    <location>
        <begin position="8"/>
        <end position="262"/>
    </location>
</feature>
<evidence type="ECO:0000256" key="3">
    <source>
        <dbReference type="ARBA" id="ARBA00022679"/>
    </source>
</evidence>
<dbReference type="Pfam" id="PF24894">
    <property type="entry name" value="Hexapep_GlmU"/>
    <property type="match status" value="1"/>
</dbReference>
<comment type="subunit">
    <text evidence="9">Homotetramer.</text>
</comment>
<dbReference type="CDD" id="cd04651">
    <property type="entry name" value="LbH_G1P_AT_C"/>
    <property type="match status" value="1"/>
</dbReference>
<comment type="pathway">
    <text evidence="9">Glycan biosynthesis; glycogen biosynthesis.</text>
</comment>
<dbReference type="InterPro" id="IPR023049">
    <property type="entry name" value="GlgC_bac"/>
</dbReference>
<keyword evidence="2 9" id="KW-0321">Glycogen metabolism</keyword>
<dbReference type="PROSITE" id="PS00810">
    <property type="entry name" value="ADP_GLC_PYROPHOSPH_3"/>
    <property type="match status" value="1"/>
</dbReference>
<feature type="binding site" evidence="9">
    <location>
        <position position="102"/>
    </location>
    <ligand>
        <name>alpha-D-glucose 1-phosphate</name>
        <dbReference type="ChEBI" id="CHEBI:58601"/>
    </ligand>
</feature>
<sequence length="408" mass="44620">MRKIECLAMILAGGKGSRLGVLTKNVAKPAVLFGAKYRIIDFTLSNCRNSGIGTVGILTQYQPLELNWYIGNGSSWDLDSGDNGGTFVLPPYMNDKDSSNWYQGTADAIYQNLNFLDMIDPEYVLILSGDHIYSMDYSTMLAFHKKHQAKVTVSTFRVPLSEASRFGIMNANEDMSIREFEEKPAHPKSTLASMGIYIFNKDVLKKYLMEDAAREDSDHDFGKNIIPRLLEDQVPTYAYPFEGYWKDVGTFESLWQANMDLLSDNPPISLNDPHWRIYSGNQSLPAHYVGPNASVISSLTGEGAVILGNVFHSVIFYNVTVEEGATVTDSVLMPGTVVEKGAVVDHAILGERCRVRAGCVVRGAAGSIQVYGNDDVVPGTDVLESSAQPVTGAAGEMKSKEKGAVVNG</sequence>
<dbReference type="GO" id="GO:0008878">
    <property type="term" value="F:glucose-1-phosphate adenylyltransferase activity"/>
    <property type="evidence" value="ECO:0007669"/>
    <property type="project" value="UniProtKB-UniRule"/>
</dbReference>
<comment type="similarity">
    <text evidence="1 9">Belongs to the bacterial/plant glucose-1-phosphate adenylyltransferase family.</text>
</comment>
<dbReference type="NCBIfam" id="NF003670">
    <property type="entry name" value="PRK05293.1"/>
    <property type="match status" value="1"/>
</dbReference>
<evidence type="ECO:0000313" key="14">
    <source>
        <dbReference type="Proteomes" id="UP000182379"/>
    </source>
</evidence>
<feature type="binding site" evidence="9">
    <location>
        <position position="193"/>
    </location>
    <ligand>
        <name>alpha-D-glucose 1-phosphate</name>
        <dbReference type="ChEBI" id="CHEBI:58601"/>
    </ligand>
</feature>
<feature type="site" description="Could play a key role in the communication between the regulatory and the substrate sites" evidence="9">
    <location>
        <position position="60"/>
    </location>
</feature>
<evidence type="ECO:0000256" key="8">
    <source>
        <dbReference type="ARBA" id="ARBA00023277"/>
    </source>
</evidence>
<keyword evidence="8 9" id="KW-0119">Carbohydrate metabolism</keyword>
<dbReference type="GO" id="GO:0005524">
    <property type="term" value="F:ATP binding"/>
    <property type="evidence" value="ECO:0007669"/>
    <property type="project" value="UniProtKB-KW"/>
</dbReference>
<evidence type="ECO:0000256" key="6">
    <source>
        <dbReference type="ARBA" id="ARBA00022840"/>
    </source>
</evidence>
<dbReference type="Proteomes" id="UP000182379">
    <property type="component" value="Unassembled WGS sequence"/>
</dbReference>
<evidence type="ECO:0000259" key="12">
    <source>
        <dbReference type="Pfam" id="PF24894"/>
    </source>
</evidence>
<dbReference type="Pfam" id="PF00483">
    <property type="entry name" value="NTP_transferase"/>
    <property type="match status" value="1"/>
</dbReference>
<comment type="catalytic activity">
    <reaction evidence="9">
        <text>alpha-D-glucose 1-phosphate + ATP + H(+) = ADP-alpha-D-glucose + diphosphate</text>
        <dbReference type="Rhea" id="RHEA:12120"/>
        <dbReference type="ChEBI" id="CHEBI:15378"/>
        <dbReference type="ChEBI" id="CHEBI:30616"/>
        <dbReference type="ChEBI" id="CHEBI:33019"/>
        <dbReference type="ChEBI" id="CHEBI:57498"/>
        <dbReference type="ChEBI" id="CHEBI:58601"/>
        <dbReference type="EC" id="2.7.7.27"/>
    </reaction>
</comment>
<evidence type="ECO:0000256" key="10">
    <source>
        <dbReference type="SAM" id="MobiDB-lite"/>
    </source>
</evidence>
<dbReference type="EMBL" id="FNOP01000008">
    <property type="protein sequence ID" value="SDW91165.1"/>
    <property type="molecule type" value="Genomic_DNA"/>
</dbReference>
<dbReference type="UniPathway" id="UPA00164"/>
<dbReference type="SUPFAM" id="SSF51161">
    <property type="entry name" value="Trimeric LpxA-like enzymes"/>
    <property type="match status" value="1"/>
</dbReference>
<dbReference type="EC" id="2.7.7.27" evidence="9"/>
<dbReference type="PANTHER" id="PTHR43523:SF2">
    <property type="entry name" value="GLUCOSE-1-PHOSPHATE ADENYLYLTRANSFERASE"/>
    <property type="match status" value="1"/>
</dbReference>
<evidence type="ECO:0000256" key="5">
    <source>
        <dbReference type="ARBA" id="ARBA00022741"/>
    </source>
</evidence>
<keyword evidence="3 9" id="KW-0808">Transferase</keyword>
<dbReference type="CDD" id="cd02508">
    <property type="entry name" value="ADP_Glucose_PP"/>
    <property type="match status" value="1"/>
</dbReference>
<evidence type="ECO:0000259" key="11">
    <source>
        <dbReference type="Pfam" id="PF00483"/>
    </source>
</evidence>
<feature type="binding site" evidence="9">
    <location>
        <begin position="182"/>
        <end position="183"/>
    </location>
    <ligand>
        <name>alpha-D-glucose 1-phosphate</name>
        <dbReference type="ChEBI" id="CHEBI:58601"/>
    </ligand>
</feature>
<evidence type="ECO:0000256" key="2">
    <source>
        <dbReference type="ARBA" id="ARBA00022600"/>
    </source>
</evidence>
<keyword evidence="4 9" id="KW-0548">Nucleotidyltransferase</keyword>
<evidence type="ECO:0000256" key="1">
    <source>
        <dbReference type="ARBA" id="ARBA00010443"/>
    </source>
</evidence>
<dbReference type="Gene3D" id="3.90.550.10">
    <property type="entry name" value="Spore Coat Polysaccharide Biosynthesis Protein SpsA, Chain A"/>
    <property type="match status" value="1"/>
</dbReference>
<dbReference type="InterPro" id="IPR011831">
    <property type="entry name" value="ADP-Glc_PPase"/>
</dbReference>
<reference evidence="13 14" key="1">
    <citation type="submission" date="2016-10" db="EMBL/GenBank/DDBJ databases">
        <authorList>
            <person name="Varghese N."/>
            <person name="Submissions S."/>
        </authorList>
    </citation>
    <scope>NUCLEOTIDE SEQUENCE [LARGE SCALE GENOMIC DNA]</scope>
    <source>
        <strain evidence="13 14">WCC6</strain>
    </source>
</reference>
<dbReference type="InterPro" id="IPR005836">
    <property type="entry name" value="ADP_Glu_pyroP_CS"/>
</dbReference>
<dbReference type="PANTHER" id="PTHR43523">
    <property type="entry name" value="GLUCOSE-1-PHOSPHATE ADENYLYLTRANSFERASE-RELATED"/>
    <property type="match status" value="1"/>
</dbReference>
<dbReference type="InterPro" id="IPR011004">
    <property type="entry name" value="Trimer_LpxA-like_sf"/>
</dbReference>
<feature type="site" description="Could play a key role in the communication between the regulatory and the substrate sites" evidence="9">
    <location>
        <position position="101"/>
    </location>
</feature>
<keyword evidence="5 9" id="KW-0547">Nucleotide-binding</keyword>
<dbReference type="Gene3D" id="2.160.10.10">
    <property type="entry name" value="Hexapeptide repeat proteins"/>
    <property type="match status" value="1"/>
</dbReference>
<proteinExistence type="inferred from homology"/>
<feature type="region of interest" description="Disordered" evidence="10">
    <location>
        <begin position="389"/>
        <end position="408"/>
    </location>
</feature>
<dbReference type="RefSeq" id="WP_074706083.1">
    <property type="nucleotide sequence ID" value="NZ_CAMEFB010000009.1"/>
</dbReference>
<dbReference type="GO" id="GO:0005978">
    <property type="term" value="P:glycogen biosynthetic process"/>
    <property type="evidence" value="ECO:0007669"/>
    <property type="project" value="UniProtKB-UniRule"/>
</dbReference>
<feature type="binding site" evidence="9">
    <location>
        <position position="167"/>
    </location>
    <ligand>
        <name>alpha-D-glucose 1-phosphate</name>
        <dbReference type="ChEBI" id="CHEBI:58601"/>
    </ligand>
</feature>
<dbReference type="InterPro" id="IPR029044">
    <property type="entry name" value="Nucleotide-diphossugar_trans"/>
</dbReference>
<comment type="function">
    <text evidence="9">Involved in the biosynthesis of ADP-glucose, a building block required for the elongation reactions to produce glycogen. Catalyzes the reaction between ATP and alpha-D-glucose 1-phosphate (G1P) to produce pyrophosphate and ADP-Glc.</text>
</comment>
<evidence type="ECO:0000313" key="13">
    <source>
        <dbReference type="EMBL" id="SDW91165.1"/>
    </source>
</evidence>
<feature type="domain" description="Glucose-1-phosphate adenylyltransferase/Bifunctional protein GlmU-like C-terminal hexapeptide" evidence="12">
    <location>
        <begin position="292"/>
        <end position="361"/>
    </location>
</feature>
<keyword evidence="6 9" id="KW-0067">ATP-binding</keyword>
<evidence type="ECO:0000256" key="4">
    <source>
        <dbReference type="ARBA" id="ARBA00022695"/>
    </source>
</evidence>
<dbReference type="HAMAP" id="MF_00624">
    <property type="entry name" value="GlgC"/>
    <property type="match status" value="1"/>
</dbReference>
<dbReference type="NCBIfam" id="TIGR02091">
    <property type="entry name" value="glgC"/>
    <property type="match status" value="1"/>
</dbReference>
<dbReference type="PROSITE" id="PS00809">
    <property type="entry name" value="ADP_GLC_PYROPHOSPH_2"/>
    <property type="match status" value="1"/>
</dbReference>
<accession>A0A1H2XEB5</accession>
<protein>
    <recommendedName>
        <fullName evidence="9">Glucose-1-phosphate adenylyltransferase</fullName>
        <ecNumber evidence="9">2.7.7.27</ecNumber>
    </recommendedName>
    <alternativeName>
        <fullName evidence="9">ADP-glucose pyrophosphorylase</fullName>
        <shortName evidence="9">ADPGlc PPase</shortName>
    </alternativeName>
    <alternativeName>
        <fullName evidence="9">ADP-glucose synthase</fullName>
    </alternativeName>
</protein>
<evidence type="ECO:0000256" key="9">
    <source>
        <dbReference type="HAMAP-Rule" id="MF_00624"/>
    </source>
</evidence>
<feature type="compositionally biased region" description="Basic and acidic residues" evidence="10">
    <location>
        <begin position="397"/>
        <end position="408"/>
    </location>
</feature>
<dbReference type="PROSITE" id="PS00808">
    <property type="entry name" value="ADP_GLC_PYROPHOSPH_1"/>
    <property type="match status" value="1"/>
</dbReference>
<dbReference type="SUPFAM" id="SSF53448">
    <property type="entry name" value="Nucleotide-diphospho-sugar transferases"/>
    <property type="match status" value="1"/>
</dbReference>
<gene>
    <name evidence="9" type="primary">glgC</name>
    <name evidence="13" type="ORF">SAMN05216495_10892</name>
</gene>
<keyword evidence="7 9" id="KW-0320">Glycogen biosynthesis</keyword>
<dbReference type="InterPro" id="IPR005835">
    <property type="entry name" value="NTP_transferase_dom"/>
</dbReference>
<dbReference type="InterPro" id="IPR056818">
    <property type="entry name" value="GlmU/GlgC-like_hexapep"/>
</dbReference>
<name>A0A1H2XEB5_ACIFE</name>
<comment type="caution">
    <text evidence="13">The sequence shown here is derived from an EMBL/GenBank/DDBJ whole genome shotgun (WGS) entry which is preliminary data.</text>
</comment>
<evidence type="ECO:0000256" key="7">
    <source>
        <dbReference type="ARBA" id="ARBA00023056"/>
    </source>
</evidence>
<organism evidence="13 14">
    <name type="scientific">Acidaminococcus fermentans</name>
    <dbReference type="NCBI Taxonomy" id="905"/>
    <lineage>
        <taxon>Bacteria</taxon>
        <taxon>Bacillati</taxon>
        <taxon>Bacillota</taxon>
        <taxon>Negativicutes</taxon>
        <taxon>Acidaminococcales</taxon>
        <taxon>Acidaminococcaceae</taxon>
        <taxon>Acidaminococcus</taxon>
    </lineage>
</organism>
<dbReference type="AlphaFoldDB" id="A0A1H2XEB5"/>